<proteinExistence type="predicted"/>
<accession>A0A255Z5G0</accession>
<name>A0A255Z5G0_9PROT</name>
<evidence type="ECO:0000313" key="1">
    <source>
        <dbReference type="EMBL" id="OYQ35870.1"/>
    </source>
</evidence>
<evidence type="ECO:0008006" key="3">
    <source>
        <dbReference type="Google" id="ProtNLM"/>
    </source>
</evidence>
<gene>
    <name evidence="1" type="ORF">CHU95_06280</name>
</gene>
<reference evidence="1 2" key="1">
    <citation type="submission" date="2017-07" db="EMBL/GenBank/DDBJ databases">
        <title>Niveispirillum cyanobacteriorum sp. nov., isolated from cyanobacterial aggregates in a eutrophic lake.</title>
        <authorList>
            <person name="Cai H."/>
        </authorList>
    </citation>
    <scope>NUCLEOTIDE SEQUENCE [LARGE SCALE GENOMIC DNA]</scope>
    <source>
        <strain evidence="2">TH1-14</strain>
    </source>
</reference>
<sequence>MKTIAEKLGFKPGKRAWMLDVPEKLQQIIGLPAKRPEGDIDLLLGFAANVTALGPLTDRMLPLYKGGGAFWVAHPKKSGSLRSDLSRDAGWGRLTGEGMIPVSQIAIDDDWSALRFRYRDEVKVITRKGG</sequence>
<comment type="caution">
    <text evidence="1">The sequence shown here is derived from an EMBL/GenBank/DDBJ whole genome shotgun (WGS) entry which is preliminary data.</text>
</comment>
<protein>
    <recommendedName>
        <fullName evidence="3">DUF3052 domain-containing protein</fullName>
    </recommendedName>
</protein>
<organism evidence="1 2">
    <name type="scientific">Niveispirillum lacus</name>
    <dbReference type="NCBI Taxonomy" id="1981099"/>
    <lineage>
        <taxon>Bacteria</taxon>
        <taxon>Pseudomonadati</taxon>
        <taxon>Pseudomonadota</taxon>
        <taxon>Alphaproteobacteria</taxon>
        <taxon>Rhodospirillales</taxon>
        <taxon>Azospirillaceae</taxon>
        <taxon>Niveispirillum</taxon>
    </lineage>
</organism>
<evidence type="ECO:0000313" key="2">
    <source>
        <dbReference type="Proteomes" id="UP000216998"/>
    </source>
</evidence>
<dbReference type="AlphaFoldDB" id="A0A255Z5G0"/>
<dbReference type="Proteomes" id="UP000216998">
    <property type="component" value="Unassembled WGS sequence"/>
</dbReference>
<dbReference type="EMBL" id="NOXU01000024">
    <property type="protein sequence ID" value="OYQ35870.1"/>
    <property type="molecule type" value="Genomic_DNA"/>
</dbReference>
<keyword evidence="2" id="KW-1185">Reference proteome</keyword>